<sequence length="147" mass="16200">MIQIRQAIESDAAEAISTLRRSITELCTADHQNDPTEIENWLGNKTFEGWSKWIRRDDAVVLVAERDGMIIGVGMAILSGDILLNYVHPAARFGGVSKAILAALEETLRARGVHCCRLQSTITARSFYESCGFKSEGNDTLMLAKSL</sequence>
<dbReference type="GO" id="GO:0016747">
    <property type="term" value="F:acyltransferase activity, transferring groups other than amino-acyl groups"/>
    <property type="evidence" value="ECO:0007669"/>
    <property type="project" value="InterPro"/>
</dbReference>
<keyword evidence="1 4" id="KW-0808">Transferase</keyword>
<evidence type="ECO:0000313" key="4">
    <source>
        <dbReference type="EMBL" id="QDY69411.1"/>
    </source>
</evidence>
<evidence type="ECO:0000256" key="1">
    <source>
        <dbReference type="ARBA" id="ARBA00022679"/>
    </source>
</evidence>
<feature type="domain" description="N-acetyltransferase" evidence="3">
    <location>
        <begin position="2"/>
        <end position="147"/>
    </location>
</feature>
<dbReference type="Pfam" id="PF13673">
    <property type="entry name" value="Acetyltransf_10"/>
    <property type="match status" value="1"/>
</dbReference>
<dbReference type="SUPFAM" id="SSF55729">
    <property type="entry name" value="Acyl-CoA N-acyltransferases (Nat)"/>
    <property type="match status" value="1"/>
</dbReference>
<name>A0A5B8IX01_9RHOB</name>
<dbReference type="InterPro" id="IPR050832">
    <property type="entry name" value="Bact_Acetyltransf"/>
</dbReference>
<organism evidence="4 5">
    <name type="scientific">Qingshengfaniella alkalisoli</name>
    <dbReference type="NCBI Taxonomy" id="2599296"/>
    <lineage>
        <taxon>Bacteria</taxon>
        <taxon>Pseudomonadati</taxon>
        <taxon>Pseudomonadota</taxon>
        <taxon>Alphaproteobacteria</taxon>
        <taxon>Rhodobacterales</taxon>
        <taxon>Paracoccaceae</taxon>
        <taxon>Qingshengfaniella</taxon>
    </lineage>
</organism>
<dbReference type="KEGG" id="lit:FPZ52_07090"/>
<reference evidence="4 5" key="1">
    <citation type="submission" date="2019-07" db="EMBL/GenBank/DDBJ databases">
        <title>Litoreibacter alkalisoli sp. nov., isolated from saline-alkaline soil.</title>
        <authorList>
            <person name="Wang S."/>
            <person name="Xu L."/>
            <person name="Xing Y.-T."/>
            <person name="Sun J.-Q."/>
        </authorList>
    </citation>
    <scope>NUCLEOTIDE SEQUENCE [LARGE SCALE GENOMIC DNA]</scope>
    <source>
        <strain evidence="4 5">LN3S51</strain>
    </source>
</reference>
<accession>A0A5B8IX01</accession>
<dbReference type="OrthoDB" id="273614at2"/>
<gene>
    <name evidence="4" type="ORF">FPZ52_07090</name>
</gene>
<dbReference type="InterPro" id="IPR016181">
    <property type="entry name" value="Acyl_CoA_acyltransferase"/>
</dbReference>
<keyword evidence="2" id="KW-0012">Acyltransferase</keyword>
<dbReference type="InterPro" id="IPR000182">
    <property type="entry name" value="GNAT_dom"/>
</dbReference>
<dbReference type="EMBL" id="CP042261">
    <property type="protein sequence ID" value="QDY69411.1"/>
    <property type="molecule type" value="Genomic_DNA"/>
</dbReference>
<dbReference type="Gene3D" id="3.40.630.30">
    <property type="match status" value="1"/>
</dbReference>
<dbReference type="RefSeq" id="WP_146364790.1">
    <property type="nucleotide sequence ID" value="NZ_CP042261.1"/>
</dbReference>
<evidence type="ECO:0000313" key="5">
    <source>
        <dbReference type="Proteomes" id="UP000318483"/>
    </source>
</evidence>
<dbReference type="CDD" id="cd04301">
    <property type="entry name" value="NAT_SF"/>
    <property type="match status" value="1"/>
</dbReference>
<evidence type="ECO:0000256" key="2">
    <source>
        <dbReference type="ARBA" id="ARBA00023315"/>
    </source>
</evidence>
<dbReference type="Proteomes" id="UP000318483">
    <property type="component" value="Chromosome"/>
</dbReference>
<dbReference type="AlphaFoldDB" id="A0A5B8IX01"/>
<dbReference type="PROSITE" id="PS51186">
    <property type="entry name" value="GNAT"/>
    <property type="match status" value="1"/>
</dbReference>
<proteinExistence type="predicted"/>
<protein>
    <submittedName>
        <fullName evidence="4">GNAT family N-acetyltransferase</fullName>
    </submittedName>
</protein>
<dbReference type="PANTHER" id="PTHR43877">
    <property type="entry name" value="AMINOALKYLPHOSPHONATE N-ACETYLTRANSFERASE-RELATED-RELATED"/>
    <property type="match status" value="1"/>
</dbReference>
<evidence type="ECO:0000259" key="3">
    <source>
        <dbReference type="PROSITE" id="PS51186"/>
    </source>
</evidence>
<dbReference type="PANTHER" id="PTHR43877:SF2">
    <property type="entry name" value="AMINOALKYLPHOSPHONATE N-ACETYLTRANSFERASE-RELATED"/>
    <property type="match status" value="1"/>
</dbReference>
<keyword evidence="5" id="KW-1185">Reference proteome</keyword>